<dbReference type="Gene3D" id="2.30.30.1190">
    <property type="match status" value="1"/>
</dbReference>
<reference evidence="8" key="1">
    <citation type="submission" date="2022-11" db="UniProtKB">
        <authorList>
            <consortium name="WormBaseParasite"/>
        </authorList>
    </citation>
    <scope>IDENTIFICATION</scope>
</reference>
<feature type="region of interest" description="Disordered" evidence="5">
    <location>
        <begin position="1"/>
        <end position="22"/>
    </location>
</feature>
<dbReference type="InterPro" id="IPR000571">
    <property type="entry name" value="Znf_CCCH"/>
</dbReference>
<dbReference type="AlphaFoldDB" id="A0A915E002"/>
<keyword evidence="1 4" id="KW-0479">Metal-binding</keyword>
<evidence type="ECO:0000313" key="8">
    <source>
        <dbReference type="WBParaSite" id="jg25000.1"/>
    </source>
</evidence>
<dbReference type="SUPFAM" id="SSF90229">
    <property type="entry name" value="CCCH zinc finger"/>
    <property type="match status" value="1"/>
</dbReference>
<evidence type="ECO:0000256" key="4">
    <source>
        <dbReference type="PROSITE-ProRule" id="PRU00723"/>
    </source>
</evidence>
<feature type="compositionally biased region" description="Polar residues" evidence="5">
    <location>
        <begin position="566"/>
        <end position="575"/>
    </location>
</feature>
<evidence type="ECO:0000256" key="3">
    <source>
        <dbReference type="ARBA" id="ARBA00022833"/>
    </source>
</evidence>
<keyword evidence="7" id="KW-1185">Reference proteome</keyword>
<feature type="region of interest" description="Disordered" evidence="5">
    <location>
        <begin position="314"/>
        <end position="349"/>
    </location>
</feature>
<evidence type="ECO:0000256" key="1">
    <source>
        <dbReference type="ARBA" id="ARBA00022723"/>
    </source>
</evidence>
<feature type="region of interest" description="Disordered" evidence="5">
    <location>
        <begin position="91"/>
        <end position="130"/>
    </location>
</feature>
<dbReference type="Pfam" id="PF00642">
    <property type="entry name" value="zf-CCCH"/>
    <property type="match status" value="1"/>
</dbReference>
<protein>
    <submittedName>
        <fullName evidence="8">C3H1-type domain-containing protein</fullName>
    </submittedName>
</protein>
<accession>A0A915E002</accession>
<evidence type="ECO:0000259" key="6">
    <source>
        <dbReference type="PROSITE" id="PS50103"/>
    </source>
</evidence>
<dbReference type="InterPro" id="IPR036855">
    <property type="entry name" value="Znf_CCCH_sf"/>
</dbReference>
<organism evidence="7 8">
    <name type="scientific">Ditylenchus dipsaci</name>
    <dbReference type="NCBI Taxonomy" id="166011"/>
    <lineage>
        <taxon>Eukaryota</taxon>
        <taxon>Metazoa</taxon>
        <taxon>Ecdysozoa</taxon>
        <taxon>Nematoda</taxon>
        <taxon>Chromadorea</taxon>
        <taxon>Rhabditida</taxon>
        <taxon>Tylenchina</taxon>
        <taxon>Tylenchomorpha</taxon>
        <taxon>Sphaerularioidea</taxon>
        <taxon>Anguinidae</taxon>
        <taxon>Anguininae</taxon>
        <taxon>Ditylenchus</taxon>
    </lineage>
</organism>
<sequence length="620" mass="66462">MAPEDAGQFDNPGASPAMSSSSSSIITQLPLPLTSLSKLTASLPQSVTDLVANLPFMSKQEVTHGWVECERREISRCPRITDTEDVDIRIIGGTKKEESDSDEDGDTDIRNTLAKSKLDEPTEPKKLTEQPPSVDVLALMNSLKKSGLLNKRIKLRNLNKLNQDVQGACVLPAATCSSMSAAMSAAMAAAITTMPSPTVSSPTSMPMQPSPTSRFDNPPPQSMIHRFGVPPPSMPGFLPPFSAPPPQFSSSPGLLAAAANRQFAGNVAAAALAVAPFSSPPPCLLPPPGLIQPPGLIVPPAPVVISNRLSLDQVDASDGTTPPGLADHSSSSVEHNPVATTAPPASLDSNATTAQMPARTFVKQCTYYASGGCHFGESCRFAHGEEITVGVKQAMVAVRGGGGGAEEVLEEGLEVVVLLEVLLVWKSTMTKGDEVVEVEAASLHPCGEDTMTKEALEVDIAAIGDGGVDQAPTACHQCAVVEHQKATFQTRSRSKSPTSSRRSSDRRETTKSSSQRKRRQSRSPVEQTSRRRRSPAKAPKRRSRERSPDLTYSSSGSGDEDRRKPSTYQRQVHTSSSRRRQQKMEAESPVATTKTLYWVRAAVQEVLCCWRSLTVWQMNH</sequence>
<feature type="compositionally biased region" description="Basic and acidic residues" evidence="5">
    <location>
        <begin position="116"/>
        <end position="128"/>
    </location>
</feature>
<keyword evidence="3 4" id="KW-0862">Zinc</keyword>
<dbReference type="GO" id="GO:0008270">
    <property type="term" value="F:zinc ion binding"/>
    <property type="evidence" value="ECO:0007669"/>
    <property type="project" value="UniProtKB-KW"/>
</dbReference>
<dbReference type="Proteomes" id="UP000887574">
    <property type="component" value="Unplaced"/>
</dbReference>
<feature type="domain" description="C3H1-type" evidence="6">
    <location>
        <begin position="359"/>
        <end position="386"/>
    </location>
</feature>
<feature type="compositionally biased region" description="Basic residues" evidence="5">
    <location>
        <begin position="530"/>
        <end position="544"/>
    </location>
</feature>
<dbReference type="WBParaSite" id="jg25000.1">
    <property type="protein sequence ID" value="jg25000.1"/>
    <property type="gene ID" value="jg25000"/>
</dbReference>
<evidence type="ECO:0000256" key="5">
    <source>
        <dbReference type="SAM" id="MobiDB-lite"/>
    </source>
</evidence>
<feature type="zinc finger region" description="C3H1-type" evidence="4">
    <location>
        <begin position="359"/>
        <end position="386"/>
    </location>
</feature>
<feature type="region of interest" description="Disordered" evidence="5">
    <location>
        <begin position="484"/>
        <end position="590"/>
    </location>
</feature>
<dbReference type="PROSITE" id="PS50103">
    <property type="entry name" value="ZF_C3H1"/>
    <property type="match status" value="1"/>
</dbReference>
<keyword evidence="2 4" id="KW-0863">Zinc-finger</keyword>
<evidence type="ECO:0000256" key="2">
    <source>
        <dbReference type="ARBA" id="ARBA00022771"/>
    </source>
</evidence>
<name>A0A915E002_9BILA</name>
<proteinExistence type="predicted"/>
<evidence type="ECO:0000313" key="7">
    <source>
        <dbReference type="Proteomes" id="UP000887574"/>
    </source>
</evidence>